<dbReference type="GO" id="GO:0004497">
    <property type="term" value="F:monooxygenase activity"/>
    <property type="evidence" value="ECO:0007669"/>
    <property type="project" value="UniProtKB-KW"/>
</dbReference>
<keyword evidence="6 8" id="KW-0408">Iron</keyword>
<keyword evidence="5 9" id="KW-0560">Oxidoreductase</keyword>
<dbReference type="CDD" id="cd11058">
    <property type="entry name" value="CYP60B-like"/>
    <property type="match status" value="1"/>
</dbReference>
<evidence type="ECO:0000256" key="9">
    <source>
        <dbReference type="RuleBase" id="RU000461"/>
    </source>
</evidence>
<dbReference type="RefSeq" id="XP_056491658.1">
    <property type="nucleotide sequence ID" value="XM_056628924.1"/>
</dbReference>
<evidence type="ECO:0000256" key="1">
    <source>
        <dbReference type="ARBA" id="ARBA00001971"/>
    </source>
</evidence>
<evidence type="ECO:0000256" key="5">
    <source>
        <dbReference type="ARBA" id="ARBA00023002"/>
    </source>
</evidence>
<dbReference type="Pfam" id="PF00067">
    <property type="entry name" value="p450"/>
    <property type="match status" value="1"/>
</dbReference>
<sequence length="534" mass="60361">MQSQKGKEHEVGDALIATRQSVAGNLVRSPVTKAGYSETMSFIAIVVIGLAAWLLWTVVYNLYLNPLAKFPGPKLAACTNLQNIYWTLTGQEHYKFKELHDKYGDVVRTGPTSLVYRSPQAWKDIYGHRKSGAGSFLKDPSVYIRGPRGPNIVNADDEDHSRLRRLFLPAFSERALRDQEDLVQSYVDLLVQRLNGEISASRSTVDLSRWYNFTTFDIIGDLAFGEPFGCLRDSNYHPWVKMIFGSMKLLAMQRPLGIYPFLAPIVRKLTPKRLTKMRQEHFALSIDKVHRRLATKTERPDFMTYVMRFGDERSMSTQELEANAALMIVAGSETTATLLSGLTYYMLGNPSAYQKATSEVRAAFKSYSDINVFRVSKLNYLNAAFEEALRVYPPAPGITPRVVPKGGAAIDGEFIPGGTSVSGAHYSTYHAASHFKHADAFIPERWLYPKDKEFDSDCRAAFQPFSLGPRNCIGRNLAYAEMRLIAAKILWSFDMSLDESSSEWNVQKSYIVWERKPLLVRLSQPPHSRREGDY</sequence>
<dbReference type="Gene3D" id="1.10.630.10">
    <property type="entry name" value="Cytochrome P450"/>
    <property type="match status" value="1"/>
</dbReference>
<evidence type="ECO:0000256" key="10">
    <source>
        <dbReference type="SAM" id="Phobius"/>
    </source>
</evidence>
<feature type="transmembrane region" description="Helical" evidence="10">
    <location>
        <begin position="42"/>
        <end position="63"/>
    </location>
</feature>
<dbReference type="InterPro" id="IPR001128">
    <property type="entry name" value="Cyt_P450"/>
</dbReference>
<comment type="similarity">
    <text evidence="2 9">Belongs to the cytochrome P450 family.</text>
</comment>
<dbReference type="InterPro" id="IPR050121">
    <property type="entry name" value="Cytochrome_P450_monoxygenase"/>
</dbReference>
<keyword evidence="3 8" id="KW-0349">Heme</keyword>
<dbReference type="PRINTS" id="PR00463">
    <property type="entry name" value="EP450I"/>
</dbReference>
<dbReference type="InterPro" id="IPR017972">
    <property type="entry name" value="Cyt_P450_CS"/>
</dbReference>
<evidence type="ECO:0000313" key="12">
    <source>
        <dbReference type="Proteomes" id="UP001147747"/>
    </source>
</evidence>
<keyword evidence="10" id="KW-1133">Transmembrane helix</keyword>
<dbReference type="GO" id="GO:0016705">
    <property type="term" value="F:oxidoreductase activity, acting on paired donors, with incorporation or reduction of molecular oxygen"/>
    <property type="evidence" value="ECO:0007669"/>
    <property type="project" value="InterPro"/>
</dbReference>
<feature type="binding site" description="axial binding residue" evidence="8">
    <location>
        <position position="472"/>
    </location>
    <ligand>
        <name>heme</name>
        <dbReference type="ChEBI" id="CHEBI:30413"/>
    </ligand>
    <ligandPart>
        <name>Fe</name>
        <dbReference type="ChEBI" id="CHEBI:18248"/>
    </ligandPart>
</feature>
<dbReference type="GO" id="GO:0043386">
    <property type="term" value="P:mycotoxin biosynthetic process"/>
    <property type="evidence" value="ECO:0007669"/>
    <property type="project" value="UniProtKB-ARBA"/>
</dbReference>
<dbReference type="GO" id="GO:0020037">
    <property type="term" value="F:heme binding"/>
    <property type="evidence" value="ECO:0007669"/>
    <property type="project" value="InterPro"/>
</dbReference>
<dbReference type="EMBL" id="JAPZBU010000005">
    <property type="protein sequence ID" value="KAJ5404416.1"/>
    <property type="molecule type" value="Genomic_DNA"/>
</dbReference>
<dbReference type="PANTHER" id="PTHR24305">
    <property type="entry name" value="CYTOCHROME P450"/>
    <property type="match status" value="1"/>
</dbReference>
<dbReference type="OrthoDB" id="1470350at2759"/>
<name>A0A9W9W6Q0_9EURO</name>
<proteinExistence type="inferred from homology"/>
<keyword evidence="10" id="KW-0812">Transmembrane</keyword>
<comment type="caution">
    <text evidence="11">The sequence shown here is derived from an EMBL/GenBank/DDBJ whole genome shotgun (WGS) entry which is preliminary data.</text>
</comment>
<gene>
    <name evidence="11" type="ORF">N7509_004287</name>
</gene>
<keyword evidence="10" id="KW-0472">Membrane</keyword>
<accession>A0A9W9W6Q0</accession>
<dbReference type="Proteomes" id="UP001147747">
    <property type="component" value="Unassembled WGS sequence"/>
</dbReference>
<dbReference type="FunFam" id="1.10.630.10:FF:000047">
    <property type="entry name" value="Cytochrome P450 monooxygenase"/>
    <property type="match status" value="1"/>
</dbReference>
<keyword evidence="7 9" id="KW-0503">Monooxygenase</keyword>
<dbReference type="GO" id="GO:0005506">
    <property type="term" value="F:iron ion binding"/>
    <property type="evidence" value="ECO:0007669"/>
    <property type="project" value="InterPro"/>
</dbReference>
<dbReference type="PROSITE" id="PS00086">
    <property type="entry name" value="CYTOCHROME_P450"/>
    <property type="match status" value="1"/>
</dbReference>
<dbReference type="PANTHER" id="PTHR24305:SF210">
    <property type="entry name" value="CYTOCHROME P450 MONOOXYGENASE ASQL-RELATED"/>
    <property type="match status" value="1"/>
</dbReference>
<evidence type="ECO:0000313" key="11">
    <source>
        <dbReference type="EMBL" id="KAJ5404416.1"/>
    </source>
</evidence>
<keyword evidence="4 8" id="KW-0479">Metal-binding</keyword>
<keyword evidence="12" id="KW-1185">Reference proteome</keyword>
<dbReference type="AlphaFoldDB" id="A0A9W9W6Q0"/>
<comment type="cofactor">
    <cofactor evidence="1 8">
        <name>heme</name>
        <dbReference type="ChEBI" id="CHEBI:30413"/>
    </cofactor>
</comment>
<evidence type="ECO:0000256" key="6">
    <source>
        <dbReference type="ARBA" id="ARBA00023004"/>
    </source>
</evidence>
<dbReference type="SUPFAM" id="SSF48264">
    <property type="entry name" value="Cytochrome P450"/>
    <property type="match status" value="1"/>
</dbReference>
<reference evidence="11" key="2">
    <citation type="journal article" date="2023" name="IMA Fungus">
        <title>Comparative genomic study of the Penicillium genus elucidates a diverse pangenome and 15 lateral gene transfer events.</title>
        <authorList>
            <person name="Petersen C."/>
            <person name="Sorensen T."/>
            <person name="Nielsen M.R."/>
            <person name="Sondergaard T.E."/>
            <person name="Sorensen J.L."/>
            <person name="Fitzpatrick D.A."/>
            <person name="Frisvad J.C."/>
            <person name="Nielsen K.L."/>
        </authorList>
    </citation>
    <scope>NUCLEOTIDE SEQUENCE</scope>
    <source>
        <strain evidence="11">IBT 29677</strain>
    </source>
</reference>
<reference evidence="11" key="1">
    <citation type="submission" date="2022-12" db="EMBL/GenBank/DDBJ databases">
        <authorList>
            <person name="Petersen C."/>
        </authorList>
    </citation>
    <scope>NUCLEOTIDE SEQUENCE</scope>
    <source>
        <strain evidence="11">IBT 29677</strain>
    </source>
</reference>
<evidence type="ECO:0000256" key="8">
    <source>
        <dbReference type="PIRSR" id="PIRSR602401-1"/>
    </source>
</evidence>
<organism evidence="11 12">
    <name type="scientific">Penicillium cosmopolitanum</name>
    <dbReference type="NCBI Taxonomy" id="1131564"/>
    <lineage>
        <taxon>Eukaryota</taxon>
        <taxon>Fungi</taxon>
        <taxon>Dikarya</taxon>
        <taxon>Ascomycota</taxon>
        <taxon>Pezizomycotina</taxon>
        <taxon>Eurotiomycetes</taxon>
        <taxon>Eurotiomycetidae</taxon>
        <taxon>Eurotiales</taxon>
        <taxon>Aspergillaceae</taxon>
        <taxon>Penicillium</taxon>
    </lineage>
</organism>
<evidence type="ECO:0000256" key="3">
    <source>
        <dbReference type="ARBA" id="ARBA00022617"/>
    </source>
</evidence>
<protein>
    <submittedName>
        <fullName evidence="11">Cytochrome monooxygenase lcsI</fullName>
    </submittedName>
</protein>
<dbReference type="GeneID" id="81367904"/>
<dbReference type="PRINTS" id="PR00385">
    <property type="entry name" value="P450"/>
</dbReference>
<evidence type="ECO:0000256" key="4">
    <source>
        <dbReference type="ARBA" id="ARBA00022723"/>
    </source>
</evidence>
<dbReference type="InterPro" id="IPR036396">
    <property type="entry name" value="Cyt_P450_sf"/>
</dbReference>
<dbReference type="InterPro" id="IPR002401">
    <property type="entry name" value="Cyt_P450_E_grp-I"/>
</dbReference>
<evidence type="ECO:0000256" key="7">
    <source>
        <dbReference type="ARBA" id="ARBA00023033"/>
    </source>
</evidence>
<evidence type="ECO:0000256" key="2">
    <source>
        <dbReference type="ARBA" id="ARBA00010617"/>
    </source>
</evidence>